<evidence type="ECO:0000259" key="6">
    <source>
        <dbReference type="PROSITE" id="PS51755"/>
    </source>
</evidence>
<evidence type="ECO:0000256" key="5">
    <source>
        <dbReference type="PROSITE-ProRule" id="PRU01091"/>
    </source>
</evidence>
<feature type="DNA-binding region" description="OmpR/PhoB-type" evidence="5">
    <location>
        <begin position="1"/>
        <end position="100"/>
    </location>
</feature>
<dbReference type="Gene3D" id="1.25.40.10">
    <property type="entry name" value="Tetratricopeptide repeat domain"/>
    <property type="match status" value="1"/>
</dbReference>
<comment type="similarity">
    <text evidence="1">Belongs to the AfsR/DnrI/RedD regulatory family.</text>
</comment>
<comment type="caution">
    <text evidence="7">The sequence shown here is derived from an EMBL/GenBank/DDBJ whole genome shotgun (WGS) entry which is preliminary data.</text>
</comment>
<evidence type="ECO:0000313" key="7">
    <source>
        <dbReference type="EMBL" id="MFC4910178.1"/>
    </source>
</evidence>
<dbReference type="EMBL" id="JBHSIT010000006">
    <property type="protein sequence ID" value="MFC4910178.1"/>
    <property type="molecule type" value="Genomic_DNA"/>
</dbReference>
<dbReference type="SMART" id="SM00862">
    <property type="entry name" value="Trans_reg_C"/>
    <property type="match status" value="1"/>
</dbReference>
<dbReference type="InterPro" id="IPR005158">
    <property type="entry name" value="BTAD"/>
</dbReference>
<proteinExistence type="inferred from homology"/>
<evidence type="ECO:0000313" key="8">
    <source>
        <dbReference type="Proteomes" id="UP001595872"/>
    </source>
</evidence>
<gene>
    <name evidence="7" type="ORF">ACFPCY_22880</name>
</gene>
<dbReference type="Pfam" id="PF00486">
    <property type="entry name" value="Trans_reg_C"/>
    <property type="match status" value="1"/>
</dbReference>
<sequence length="275" mass="30870">MEIQVLGPLALSHEGRRLAVTAPKPRKVLTLLLLNAESIVPTSALMAEVWGDHPPRSASTTLQTYILQLRRALRAVLGLPAETVADKILITRESGYVLRTPGMRFDLFEFERQAREGRFEFKRENYTESIQIISGALDLWKGPALVDVAAGRLIQAEILRLEESRLTLLELRIEASLRLGRHHEILSELTALVARHPLHEELHAKFMLALHRSGRRSQALEVFHQLRRTLIGELGLEPAPRLQELQRRILSGDPVLDVGPAHEAPPRKVILASDA</sequence>
<protein>
    <submittedName>
        <fullName evidence="7">BTAD domain-containing putative transcriptional regulator</fullName>
    </submittedName>
</protein>
<organism evidence="7 8">
    <name type="scientific">Actinomadura gamaensis</name>
    <dbReference type="NCBI Taxonomy" id="1763541"/>
    <lineage>
        <taxon>Bacteria</taxon>
        <taxon>Bacillati</taxon>
        <taxon>Actinomycetota</taxon>
        <taxon>Actinomycetes</taxon>
        <taxon>Streptosporangiales</taxon>
        <taxon>Thermomonosporaceae</taxon>
        <taxon>Actinomadura</taxon>
    </lineage>
</organism>
<dbReference type="InterPro" id="IPR001867">
    <property type="entry name" value="OmpR/PhoB-type_DNA-bd"/>
</dbReference>
<evidence type="ECO:0000256" key="3">
    <source>
        <dbReference type="ARBA" id="ARBA00023125"/>
    </source>
</evidence>
<keyword evidence="8" id="KW-1185">Reference proteome</keyword>
<dbReference type="SUPFAM" id="SSF46894">
    <property type="entry name" value="C-terminal effector domain of the bipartite response regulators"/>
    <property type="match status" value="1"/>
</dbReference>
<dbReference type="InterPro" id="IPR051677">
    <property type="entry name" value="AfsR-DnrI-RedD_regulator"/>
</dbReference>
<reference evidence="8" key="1">
    <citation type="journal article" date="2019" name="Int. J. Syst. Evol. Microbiol.">
        <title>The Global Catalogue of Microorganisms (GCM) 10K type strain sequencing project: providing services to taxonomists for standard genome sequencing and annotation.</title>
        <authorList>
            <consortium name="The Broad Institute Genomics Platform"/>
            <consortium name="The Broad Institute Genome Sequencing Center for Infectious Disease"/>
            <person name="Wu L."/>
            <person name="Ma J."/>
        </authorList>
    </citation>
    <scope>NUCLEOTIDE SEQUENCE [LARGE SCALE GENOMIC DNA]</scope>
    <source>
        <strain evidence="8">KLKA75</strain>
    </source>
</reference>
<dbReference type="PANTHER" id="PTHR35807:SF1">
    <property type="entry name" value="TRANSCRIPTIONAL REGULATOR REDD"/>
    <property type="match status" value="1"/>
</dbReference>
<evidence type="ECO:0000256" key="4">
    <source>
        <dbReference type="ARBA" id="ARBA00023163"/>
    </source>
</evidence>
<dbReference type="CDD" id="cd15831">
    <property type="entry name" value="BTAD"/>
    <property type="match status" value="1"/>
</dbReference>
<dbReference type="PROSITE" id="PS51755">
    <property type="entry name" value="OMPR_PHOB"/>
    <property type="match status" value="1"/>
</dbReference>
<dbReference type="SUPFAM" id="SSF48452">
    <property type="entry name" value="TPR-like"/>
    <property type="match status" value="1"/>
</dbReference>
<feature type="domain" description="OmpR/PhoB-type" evidence="6">
    <location>
        <begin position="1"/>
        <end position="100"/>
    </location>
</feature>
<evidence type="ECO:0000256" key="2">
    <source>
        <dbReference type="ARBA" id="ARBA00023015"/>
    </source>
</evidence>
<dbReference type="InterPro" id="IPR011990">
    <property type="entry name" value="TPR-like_helical_dom_sf"/>
</dbReference>
<keyword evidence="4" id="KW-0804">Transcription</keyword>
<dbReference type="RefSeq" id="WP_378258271.1">
    <property type="nucleotide sequence ID" value="NZ_JBHSIT010000006.1"/>
</dbReference>
<dbReference type="Proteomes" id="UP001595872">
    <property type="component" value="Unassembled WGS sequence"/>
</dbReference>
<dbReference type="Pfam" id="PF03704">
    <property type="entry name" value="BTAD"/>
    <property type="match status" value="1"/>
</dbReference>
<dbReference type="SMART" id="SM01043">
    <property type="entry name" value="BTAD"/>
    <property type="match status" value="1"/>
</dbReference>
<dbReference type="InterPro" id="IPR016032">
    <property type="entry name" value="Sig_transdc_resp-reg_C-effctor"/>
</dbReference>
<name>A0ABV9U3S3_9ACTN</name>
<dbReference type="Gene3D" id="1.10.10.10">
    <property type="entry name" value="Winged helix-like DNA-binding domain superfamily/Winged helix DNA-binding domain"/>
    <property type="match status" value="1"/>
</dbReference>
<keyword evidence="3 5" id="KW-0238">DNA-binding</keyword>
<keyword evidence="2" id="KW-0805">Transcription regulation</keyword>
<dbReference type="PANTHER" id="PTHR35807">
    <property type="entry name" value="TRANSCRIPTIONAL REGULATOR REDD-RELATED"/>
    <property type="match status" value="1"/>
</dbReference>
<accession>A0ABV9U3S3</accession>
<evidence type="ECO:0000256" key="1">
    <source>
        <dbReference type="ARBA" id="ARBA00005820"/>
    </source>
</evidence>
<dbReference type="InterPro" id="IPR036388">
    <property type="entry name" value="WH-like_DNA-bd_sf"/>
</dbReference>